<keyword evidence="1" id="KW-0675">Receptor</keyword>
<dbReference type="EMBL" id="BAABDL010000073">
    <property type="protein sequence ID" value="GAA4069364.1"/>
    <property type="molecule type" value="Genomic_DNA"/>
</dbReference>
<dbReference type="RefSeq" id="WP_344911676.1">
    <property type="nucleotide sequence ID" value="NZ_BAABDL010000073.1"/>
</dbReference>
<name>A0ABP7VKM3_9BACI</name>
<evidence type="ECO:0000313" key="2">
    <source>
        <dbReference type="Proteomes" id="UP001501734"/>
    </source>
</evidence>
<dbReference type="Proteomes" id="UP001501734">
    <property type="component" value="Unassembled WGS sequence"/>
</dbReference>
<sequence>MSKIDGLADFRDADHYLSWLKTHHDVESHPEKLKTYFLKTTDSYSQCIGLEFLLMNGYMEAFDQLLEQNNQSRSKRNREWANLYNLIMMKQKRTLSKSELLELAQSFRTDEVELQCIQLFLEISIYFDIFDYSAVANRLDPLTDKLKQVNDPILSPLLKQRLNLVLFHHYWKRNEMVLARKYGFESLVNTTNIRYLANLHINMSLSYIFDDFDLANYHLNETIRLAEKNNLPKLISAVQNSNKPFIYAHFKRTEGIETPNKSEQAHLALARGDFKTAKRILSEVTEDTPFTKYYIGRAYQDRRILLQSYNEFLEHRSDHFFARLPLTALQTL</sequence>
<comment type="caution">
    <text evidence="1">The sequence shown here is derived from an EMBL/GenBank/DDBJ whole genome shotgun (WGS) entry which is preliminary data.</text>
</comment>
<proteinExistence type="predicted"/>
<reference evidence="2" key="1">
    <citation type="journal article" date="2019" name="Int. J. Syst. Evol. Microbiol.">
        <title>The Global Catalogue of Microorganisms (GCM) 10K type strain sequencing project: providing services to taxonomists for standard genome sequencing and annotation.</title>
        <authorList>
            <consortium name="The Broad Institute Genomics Platform"/>
            <consortium name="The Broad Institute Genome Sequencing Center for Infectious Disease"/>
            <person name="Wu L."/>
            <person name="Ma J."/>
        </authorList>
    </citation>
    <scope>NUCLEOTIDE SEQUENCE [LARGE SCALE GENOMIC DNA]</scope>
    <source>
        <strain evidence="2">JCM 17250</strain>
    </source>
</reference>
<dbReference type="InterPro" id="IPR047705">
    <property type="entry name" value="AimR-like"/>
</dbReference>
<dbReference type="Pfam" id="PF22871">
    <property type="entry name" value="AimR"/>
    <property type="match status" value="1"/>
</dbReference>
<gene>
    <name evidence="1" type="ORF">GCM10022410_14070</name>
</gene>
<dbReference type="NCBIfam" id="NF038310">
    <property type="entry name" value="lysogeny_AimR"/>
    <property type="match status" value="1"/>
</dbReference>
<accession>A0ABP7VKM3</accession>
<protein>
    <submittedName>
        <fullName evidence="1">AimR family lysis-lysogeny pheromone receptor</fullName>
    </submittedName>
</protein>
<organism evidence="1 2">
    <name type="scientific">Amphibacillus indicireducens</name>
    <dbReference type="NCBI Taxonomy" id="1076330"/>
    <lineage>
        <taxon>Bacteria</taxon>
        <taxon>Bacillati</taxon>
        <taxon>Bacillota</taxon>
        <taxon>Bacilli</taxon>
        <taxon>Bacillales</taxon>
        <taxon>Bacillaceae</taxon>
        <taxon>Amphibacillus</taxon>
    </lineage>
</organism>
<keyword evidence="2" id="KW-1185">Reference proteome</keyword>
<evidence type="ECO:0000313" key="1">
    <source>
        <dbReference type="EMBL" id="GAA4069364.1"/>
    </source>
</evidence>